<name>A0A350P6P8_9ALTE</name>
<comment type="caution">
    <text evidence="4">The sequence shown here is derived from an EMBL/GenBank/DDBJ whole genome shotgun (WGS) entry which is preliminary data.</text>
</comment>
<comment type="catalytic activity">
    <reaction evidence="3">
        <text>Hydrolysis of (1-&gt;4)-beta-linkages between N-acetylmuramic acid and N-acetyl-D-glucosamine residues in a peptidoglycan and between N-acetyl-D-glucosamine residues in chitodextrins.</text>
        <dbReference type="EC" id="3.2.1.17"/>
    </reaction>
</comment>
<keyword evidence="2 3" id="KW-0081">Bacteriolytic enzyme</keyword>
<dbReference type="GO" id="GO:0003796">
    <property type="term" value="F:lysozyme activity"/>
    <property type="evidence" value="ECO:0007669"/>
    <property type="project" value="UniProtKB-EC"/>
</dbReference>
<gene>
    <name evidence="4" type="ORF">DCW74_14675</name>
</gene>
<dbReference type="InterPro" id="IPR023347">
    <property type="entry name" value="Lysozyme_dom_sf"/>
</dbReference>
<dbReference type="GO" id="GO:0031640">
    <property type="term" value="P:killing of cells of another organism"/>
    <property type="evidence" value="ECO:0007669"/>
    <property type="project" value="UniProtKB-KW"/>
</dbReference>
<evidence type="ECO:0000313" key="4">
    <source>
        <dbReference type="EMBL" id="HAW76965.1"/>
    </source>
</evidence>
<evidence type="ECO:0000256" key="2">
    <source>
        <dbReference type="ARBA" id="ARBA00022638"/>
    </source>
</evidence>
<dbReference type="GO" id="GO:0042742">
    <property type="term" value="P:defense response to bacterium"/>
    <property type="evidence" value="ECO:0007669"/>
    <property type="project" value="UniProtKB-KW"/>
</dbReference>
<proteinExistence type="inferred from homology"/>
<dbReference type="GO" id="GO:0016998">
    <property type="term" value="P:cell wall macromolecule catabolic process"/>
    <property type="evidence" value="ECO:0007669"/>
    <property type="project" value="InterPro"/>
</dbReference>
<sequence>MNKDRLCEEIAEDEGCKYEIYLDHLGLPTFGIGALIKEGDPEYGKPVGTVIEQERVQQRFHLDIVVTLDECKVLYPDFDELPEECQHIIANMMFNMGRPRLSKFKGMKAGVDARDWNKAADEMVDSKWYTQVPNR</sequence>
<comment type="similarity">
    <text evidence="3">Belongs to the glycosyl hydrolase 24 family.</text>
</comment>
<dbReference type="Gene3D" id="1.10.530.40">
    <property type="match status" value="1"/>
</dbReference>
<evidence type="ECO:0000256" key="1">
    <source>
        <dbReference type="ARBA" id="ARBA00022529"/>
    </source>
</evidence>
<dbReference type="PANTHER" id="PTHR37406">
    <property type="entry name" value="T4-TYPE LYSOZYME 1-RELATED"/>
    <property type="match status" value="1"/>
</dbReference>
<keyword evidence="3" id="KW-0326">Glycosidase</keyword>
<dbReference type="InterPro" id="IPR052619">
    <property type="entry name" value="Phage_lysozyme-like"/>
</dbReference>
<organism evidence="4 5">
    <name type="scientific">Alteromonas australica</name>
    <dbReference type="NCBI Taxonomy" id="589873"/>
    <lineage>
        <taxon>Bacteria</taxon>
        <taxon>Pseudomonadati</taxon>
        <taxon>Pseudomonadota</taxon>
        <taxon>Gammaproteobacteria</taxon>
        <taxon>Alteromonadales</taxon>
        <taxon>Alteromonadaceae</taxon>
        <taxon>Alteromonas/Salinimonas group</taxon>
        <taxon>Alteromonas</taxon>
    </lineage>
</organism>
<dbReference type="Pfam" id="PF00959">
    <property type="entry name" value="Phage_lysozyme"/>
    <property type="match status" value="1"/>
</dbReference>
<dbReference type="AlphaFoldDB" id="A0A350P6P8"/>
<protein>
    <recommendedName>
        <fullName evidence="3">Lysozyme</fullName>
        <ecNumber evidence="3">3.2.1.17</ecNumber>
    </recommendedName>
</protein>
<keyword evidence="3" id="KW-0378">Hydrolase</keyword>
<dbReference type="EC" id="3.2.1.17" evidence="3"/>
<dbReference type="Proteomes" id="UP000263517">
    <property type="component" value="Unassembled WGS sequence"/>
</dbReference>
<evidence type="ECO:0000313" key="5">
    <source>
        <dbReference type="Proteomes" id="UP000263517"/>
    </source>
</evidence>
<keyword evidence="1 3" id="KW-0929">Antimicrobial</keyword>
<dbReference type="InterPro" id="IPR002196">
    <property type="entry name" value="Glyco_hydro_24"/>
</dbReference>
<dbReference type="SUPFAM" id="SSF53955">
    <property type="entry name" value="Lysozyme-like"/>
    <property type="match status" value="1"/>
</dbReference>
<reference evidence="4 5" key="1">
    <citation type="journal article" date="2018" name="Nat. Biotechnol.">
        <title>A standardized bacterial taxonomy based on genome phylogeny substantially revises the tree of life.</title>
        <authorList>
            <person name="Parks D.H."/>
            <person name="Chuvochina M."/>
            <person name="Waite D.W."/>
            <person name="Rinke C."/>
            <person name="Skarshewski A."/>
            <person name="Chaumeil P.A."/>
            <person name="Hugenholtz P."/>
        </authorList>
    </citation>
    <scope>NUCLEOTIDE SEQUENCE [LARGE SCALE GENOMIC DNA]</scope>
    <source>
        <strain evidence="4">UBA11978</strain>
    </source>
</reference>
<dbReference type="PANTHER" id="PTHR37406:SF1">
    <property type="entry name" value="T4-TYPE LYSOZYME 1-RELATED"/>
    <property type="match status" value="1"/>
</dbReference>
<dbReference type="GO" id="GO:0009253">
    <property type="term" value="P:peptidoglycan catabolic process"/>
    <property type="evidence" value="ECO:0007669"/>
    <property type="project" value="InterPro"/>
</dbReference>
<dbReference type="InterPro" id="IPR023346">
    <property type="entry name" value="Lysozyme-like_dom_sf"/>
</dbReference>
<accession>A0A350P6P8</accession>
<dbReference type="EMBL" id="DNAN01000516">
    <property type="protein sequence ID" value="HAW76965.1"/>
    <property type="molecule type" value="Genomic_DNA"/>
</dbReference>
<feature type="non-terminal residue" evidence="4">
    <location>
        <position position="135"/>
    </location>
</feature>
<evidence type="ECO:0000256" key="3">
    <source>
        <dbReference type="RuleBase" id="RU003788"/>
    </source>
</evidence>